<dbReference type="KEGG" id="dalk:DSCA_34780"/>
<dbReference type="SUPFAM" id="SSF53850">
    <property type="entry name" value="Periplasmic binding protein-like II"/>
    <property type="match status" value="1"/>
</dbReference>
<dbReference type="Gene3D" id="3.40.190.10">
    <property type="entry name" value="Periplasmic binding protein-like II"/>
    <property type="match status" value="2"/>
</dbReference>
<reference evidence="1 2" key="1">
    <citation type="submission" date="2019-11" db="EMBL/GenBank/DDBJ databases">
        <title>Comparative genomics of hydrocarbon-degrading Desulfosarcina strains.</title>
        <authorList>
            <person name="Watanabe M."/>
            <person name="Kojima H."/>
            <person name="Fukui M."/>
        </authorList>
    </citation>
    <scope>NUCLEOTIDE SEQUENCE [LARGE SCALE GENOMIC DNA]</scope>
    <source>
        <strain evidence="1 2">PL12</strain>
    </source>
</reference>
<dbReference type="AlphaFoldDB" id="A0A5K7YL57"/>
<keyword evidence="2" id="KW-1185">Reference proteome</keyword>
<accession>A0A5K7YL57</accession>
<evidence type="ECO:0000313" key="2">
    <source>
        <dbReference type="Proteomes" id="UP000427906"/>
    </source>
</evidence>
<gene>
    <name evidence="1" type="ORF">DSCA_34780</name>
</gene>
<dbReference type="EMBL" id="AP021874">
    <property type="protein sequence ID" value="BBO69548.1"/>
    <property type="molecule type" value="Genomic_DNA"/>
</dbReference>
<evidence type="ECO:0000313" key="1">
    <source>
        <dbReference type="EMBL" id="BBO69548.1"/>
    </source>
</evidence>
<name>A0A5K7YL57_9BACT</name>
<organism evidence="1 2">
    <name type="scientific">Desulfosarcina alkanivorans</name>
    <dbReference type="NCBI Taxonomy" id="571177"/>
    <lineage>
        <taxon>Bacteria</taxon>
        <taxon>Pseudomonadati</taxon>
        <taxon>Thermodesulfobacteriota</taxon>
        <taxon>Desulfobacteria</taxon>
        <taxon>Desulfobacterales</taxon>
        <taxon>Desulfosarcinaceae</taxon>
        <taxon>Desulfosarcina</taxon>
    </lineage>
</organism>
<sequence length="196" mass="22568">MLTECFNRIGIRLNITPMPSKRSLINADRGIEDGNFLRTDTLSYAFPNLVIVPERLSVNRVVAFSKNEKIEINDWKSLFQYHVAYVNGWKNCERELKDHNAKTAVKNEYLLFTLLEKNRADVGIFGLSTGTEVLNKLGYNRIKAIEPPIVTNDLFLYVNKKHAALIPKIVKTLQSIKQDGTYRNIVNQYHTDRPEN</sequence>
<dbReference type="Proteomes" id="UP000427906">
    <property type="component" value="Chromosome"/>
</dbReference>
<proteinExistence type="predicted"/>
<protein>
    <submittedName>
        <fullName evidence="1">ABC transporter substrate-binding protein</fullName>
    </submittedName>
</protein>